<keyword evidence="3" id="KW-1185">Reference proteome</keyword>
<reference evidence="2" key="1">
    <citation type="submission" date="2021-02" db="EMBL/GenBank/DDBJ databases">
        <authorList>
            <person name="Nowell W R."/>
        </authorList>
    </citation>
    <scope>NUCLEOTIDE SEQUENCE</scope>
    <source>
        <strain evidence="2">Ploen Becks lab</strain>
    </source>
</reference>
<dbReference type="AlphaFoldDB" id="A0A814A6U2"/>
<evidence type="ECO:0000256" key="1">
    <source>
        <dbReference type="SAM" id="MobiDB-lite"/>
    </source>
</evidence>
<protein>
    <submittedName>
        <fullName evidence="2">Uncharacterized protein</fullName>
    </submittedName>
</protein>
<organism evidence="2 3">
    <name type="scientific">Brachionus calyciflorus</name>
    <dbReference type="NCBI Taxonomy" id="104777"/>
    <lineage>
        <taxon>Eukaryota</taxon>
        <taxon>Metazoa</taxon>
        <taxon>Spiralia</taxon>
        <taxon>Gnathifera</taxon>
        <taxon>Rotifera</taxon>
        <taxon>Eurotatoria</taxon>
        <taxon>Monogononta</taxon>
        <taxon>Pseudotrocha</taxon>
        <taxon>Ploima</taxon>
        <taxon>Brachionidae</taxon>
        <taxon>Brachionus</taxon>
    </lineage>
</organism>
<dbReference type="Proteomes" id="UP000663879">
    <property type="component" value="Unassembled WGS sequence"/>
</dbReference>
<evidence type="ECO:0000313" key="3">
    <source>
        <dbReference type="Proteomes" id="UP000663879"/>
    </source>
</evidence>
<feature type="compositionally biased region" description="Acidic residues" evidence="1">
    <location>
        <begin position="109"/>
        <end position="122"/>
    </location>
</feature>
<name>A0A814A6U2_9BILA</name>
<feature type="compositionally biased region" description="Basic and acidic residues" evidence="1">
    <location>
        <begin position="19"/>
        <end position="32"/>
    </location>
</feature>
<sequence length="122" mass="13720">MKKSDVSGLLSSVGINPKLEPKPDHFRLRMYGEDVSDDGLSETEMNISFAQSTNEDTDVLGSLGNDDNDQRDFESQDYEKEEKDDKSLEDSRTGSDSSTKKNTMKSNDDLDDTQELIDENED</sequence>
<feature type="compositionally biased region" description="Polar residues" evidence="1">
    <location>
        <begin position="43"/>
        <end position="54"/>
    </location>
</feature>
<comment type="caution">
    <text evidence="2">The sequence shown here is derived from an EMBL/GenBank/DDBJ whole genome shotgun (WGS) entry which is preliminary data.</text>
</comment>
<proteinExistence type="predicted"/>
<accession>A0A814A6U2</accession>
<feature type="region of interest" description="Disordered" evidence="1">
    <location>
        <begin position="1"/>
        <end position="122"/>
    </location>
</feature>
<gene>
    <name evidence="2" type="ORF">OXX778_LOCUS11873</name>
</gene>
<evidence type="ECO:0000313" key="2">
    <source>
        <dbReference type="EMBL" id="CAF0910428.1"/>
    </source>
</evidence>
<feature type="compositionally biased region" description="Polar residues" evidence="1">
    <location>
        <begin position="94"/>
        <end position="105"/>
    </location>
</feature>
<feature type="compositionally biased region" description="Basic and acidic residues" evidence="1">
    <location>
        <begin position="68"/>
        <end position="93"/>
    </location>
</feature>
<dbReference type="EMBL" id="CAJNOC010002067">
    <property type="protein sequence ID" value="CAF0910428.1"/>
    <property type="molecule type" value="Genomic_DNA"/>
</dbReference>